<name>A0A087UMZ3_STEMI</name>
<evidence type="ECO:0000313" key="2">
    <source>
        <dbReference type="EMBL" id="KFM78732.1"/>
    </source>
</evidence>
<accession>A0A087UMZ3</accession>
<dbReference type="Proteomes" id="UP000054359">
    <property type="component" value="Unassembled WGS sequence"/>
</dbReference>
<sequence>MLSNILLKLLYITSSSAVAATLLLLILICVLFKSRKQGTTNVTMAEFSYSHADCTPV</sequence>
<keyword evidence="1" id="KW-1133">Transmembrane helix</keyword>
<keyword evidence="1" id="KW-0812">Transmembrane</keyword>
<evidence type="ECO:0000256" key="1">
    <source>
        <dbReference type="SAM" id="Phobius"/>
    </source>
</evidence>
<organism evidence="2 3">
    <name type="scientific">Stegodyphus mimosarum</name>
    <name type="common">African social velvet spider</name>
    <dbReference type="NCBI Taxonomy" id="407821"/>
    <lineage>
        <taxon>Eukaryota</taxon>
        <taxon>Metazoa</taxon>
        <taxon>Ecdysozoa</taxon>
        <taxon>Arthropoda</taxon>
        <taxon>Chelicerata</taxon>
        <taxon>Arachnida</taxon>
        <taxon>Araneae</taxon>
        <taxon>Araneomorphae</taxon>
        <taxon>Entelegynae</taxon>
        <taxon>Eresoidea</taxon>
        <taxon>Eresidae</taxon>
        <taxon>Stegodyphus</taxon>
    </lineage>
</organism>
<proteinExistence type="predicted"/>
<protein>
    <submittedName>
        <fullName evidence="2">Uncharacterized protein</fullName>
    </submittedName>
</protein>
<feature type="non-terminal residue" evidence="2">
    <location>
        <position position="57"/>
    </location>
</feature>
<dbReference type="EMBL" id="KK120647">
    <property type="protein sequence ID" value="KFM78732.1"/>
    <property type="molecule type" value="Genomic_DNA"/>
</dbReference>
<keyword evidence="1" id="KW-0472">Membrane</keyword>
<gene>
    <name evidence="2" type="ORF">X975_19793</name>
</gene>
<dbReference type="AlphaFoldDB" id="A0A087UMZ3"/>
<keyword evidence="3" id="KW-1185">Reference proteome</keyword>
<reference evidence="2 3" key="1">
    <citation type="submission" date="2013-11" db="EMBL/GenBank/DDBJ databases">
        <title>Genome sequencing of Stegodyphus mimosarum.</title>
        <authorList>
            <person name="Bechsgaard J."/>
        </authorList>
    </citation>
    <scope>NUCLEOTIDE SEQUENCE [LARGE SCALE GENOMIC DNA]</scope>
</reference>
<feature type="transmembrane region" description="Helical" evidence="1">
    <location>
        <begin position="12"/>
        <end position="32"/>
    </location>
</feature>
<evidence type="ECO:0000313" key="3">
    <source>
        <dbReference type="Proteomes" id="UP000054359"/>
    </source>
</evidence>